<protein>
    <submittedName>
        <fullName evidence="1">Winged helix DNA-binding domain-containing protein</fullName>
    </submittedName>
</protein>
<dbReference type="EMBL" id="BAAAHH010000001">
    <property type="protein sequence ID" value="GAA0937829.1"/>
    <property type="molecule type" value="Genomic_DNA"/>
</dbReference>
<keyword evidence="1" id="KW-0238">DNA-binding</keyword>
<evidence type="ECO:0000313" key="1">
    <source>
        <dbReference type="EMBL" id="GAA0937829.1"/>
    </source>
</evidence>
<gene>
    <name evidence="1" type="ORF">GCM10009550_04950</name>
</gene>
<dbReference type="InterPro" id="IPR009351">
    <property type="entry name" value="AlkZ-like"/>
</dbReference>
<dbReference type="Pfam" id="PF06224">
    <property type="entry name" value="AlkZ-like"/>
    <property type="match status" value="1"/>
</dbReference>
<accession>A0ABN1Q6I5</accession>
<reference evidence="1 2" key="1">
    <citation type="journal article" date="2019" name="Int. J. Syst. Evol. Microbiol.">
        <title>The Global Catalogue of Microorganisms (GCM) 10K type strain sequencing project: providing services to taxonomists for standard genome sequencing and annotation.</title>
        <authorList>
            <consortium name="The Broad Institute Genomics Platform"/>
            <consortium name="The Broad Institute Genome Sequencing Center for Infectious Disease"/>
            <person name="Wu L."/>
            <person name="Ma J."/>
        </authorList>
    </citation>
    <scope>NUCLEOTIDE SEQUENCE [LARGE SCALE GENOMIC DNA]</scope>
    <source>
        <strain evidence="1 2">JCM 10696</strain>
    </source>
</reference>
<proteinExistence type="predicted"/>
<organism evidence="1 2">
    <name type="scientific">Actinocorallia libanotica</name>
    <dbReference type="NCBI Taxonomy" id="46162"/>
    <lineage>
        <taxon>Bacteria</taxon>
        <taxon>Bacillati</taxon>
        <taxon>Actinomycetota</taxon>
        <taxon>Actinomycetes</taxon>
        <taxon>Streptosporangiales</taxon>
        <taxon>Thermomonosporaceae</taxon>
        <taxon>Actinocorallia</taxon>
    </lineage>
</organism>
<evidence type="ECO:0000313" key="2">
    <source>
        <dbReference type="Proteomes" id="UP001500665"/>
    </source>
</evidence>
<sequence>MSTSPFAARAVSQLLHRPPSGGVVEVVRGLLAVQAQDVAAFPLAFRARMDGVTRDEVDAVRDERSVLRCWGPRGTLHLVAAEDAGWFLPLVRGSAAASLRRLRELGREMSYEDALCRIGRALAGQGPLTKAELGARLGEEGQAIVHLAALGAHAGLVMLGAEHGGRTTYVHTVDWLGAPLPEAPTDVEKALRELVLRYRRAHHPCAPEDLALWSGLPLRSIRRSWRELPEPPAPEDSSSFIRLLPAYDEYLLGWTDRPVPESHRRDVHPGGGVLRPVVVADGRITGVWPGGRLELWEPADCSAELTDLTRFQQPSRSQVAGRRRRR</sequence>
<dbReference type="PANTHER" id="PTHR38479:SF2">
    <property type="entry name" value="WINGED HELIX DNA-BINDING DOMAIN-CONTAINING PROTEIN"/>
    <property type="match status" value="1"/>
</dbReference>
<dbReference type="Proteomes" id="UP001500665">
    <property type="component" value="Unassembled WGS sequence"/>
</dbReference>
<name>A0ABN1Q6I5_9ACTN</name>
<comment type="caution">
    <text evidence="1">The sequence shown here is derived from an EMBL/GenBank/DDBJ whole genome shotgun (WGS) entry which is preliminary data.</text>
</comment>
<dbReference type="PANTHER" id="PTHR38479">
    <property type="entry name" value="LMO0824 PROTEIN"/>
    <property type="match status" value="1"/>
</dbReference>
<dbReference type="RefSeq" id="WP_344236177.1">
    <property type="nucleotide sequence ID" value="NZ_BAAAHH010000001.1"/>
</dbReference>
<dbReference type="GO" id="GO:0003677">
    <property type="term" value="F:DNA binding"/>
    <property type="evidence" value="ECO:0007669"/>
    <property type="project" value="UniProtKB-KW"/>
</dbReference>
<keyword evidence="2" id="KW-1185">Reference proteome</keyword>